<keyword evidence="4" id="KW-0788">Thiol protease</keyword>
<protein>
    <submittedName>
        <fullName evidence="6">Tail protein with lysin activity</fullName>
    </submittedName>
</protein>
<evidence type="ECO:0000259" key="5">
    <source>
        <dbReference type="PROSITE" id="PS51935"/>
    </source>
</evidence>
<comment type="similarity">
    <text evidence="1">Belongs to the peptidase C40 family.</text>
</comment>
<proteinExistence type="inferred from homology"/>
<evidence type="ECO:0000313" key="6">
    <source>
        <dbReference type="EMBL" id="XCH45122.1"/>
    </source>
</evidence>
<keyword evidence="2" id="KW-0645">Protease</keyword>
<dbReference type="GO" id="GO:0006508">
    <property type="term" value="P:proteolysis"/>
    <property type="evidence" value="ECO:0007669"/>
    <property type="project" value="UniProtKB-KW"/>
</dbReference>
<dbReference type="InterPro" id="IPR038765">
    <property type="entry name" value="Papain-like_cys_pep_sf"/>
</dbReference>
<dbReference type="Pfam" id="PF26537">
    <property type="entry name" value="Phi812_weld_lid"/>
    <property type="match status" value="1"/>
</dbReference>
<dbReference type="EMBL" id="PP931174">
    <property type="protein sequence ID" value="XCH45122.1"/>
    <property type="molecule type" value="Genomic_DNA"/>
</dbReference>
<dbReference type="PROSITE" id="PS51935">
    <property type="entry name" value="NLPC_P60"/>
    <property type="match status" value="1"/>
</dbReference>
<dbReference type="GO" id="GO:0008234">
    <property type="term" value="F:cysteine-type peptidase activity"/>
    <property type="evidence" value="ECO:0007669"/>
    <property type="project" value="UniProtKB-KW"/>
</dbReference>
<reference evidence="6" key="1">
    <citation type="submission" date="2024-06" db="EMBL/GenBank/DDBJ databases">
        <authorList>
            <person name="Ashkenazi R."/>
            <person name="Lipszyc R.R."/>
            <person name="Braunstein R."/>
            <person name="Yerushalmy O."/>
            <person name="Alkalay-Oren S."/>
            <person name="Coppenhagn-Glazer S."/>
            <person name="Hazan R."/>
        </authorList>
    </citation>
    <scope>NUCLEOTIDE SEQUENCE</scope>
</reference>
<name>A0AAU8GS48_9VIRU</name>
<evidence type="ECO:0000256" key="1">
    <source>
        <dbReference type="ARBA" id="ARBA00007074"/>
    </source>
</evidence>
<sequence length="304" mass="35876">MQCTSYTIKDDYVKTVEDAKKLVTKFINNIAVFDELTTSIIEQRDAELIEYTSEYVYERVSGVRPYEGVIERIEVFNIDFEDIQNNISNIDMVVSFRKKIYLVDKDKNVGDTIVTLNIKLQLENDNWIIDNYEQEQDVLYADYFQYEEDEEELPTSITIARYLIDNYNSFTNIKYMFKGKPSENPFETDKDIYIDSFNMLYWLYHREGVELDYPLTVDSLLISSKFIEVFKKGHKYEFNVDKLSRGDILFFGKSDVSIGIYTGENTFISVRGKFPKDNKGLDLFKLDEYWKEFNGRVLRYGGDI</sequence>
<dbReference type="Gene3D" id="3.90.1720.10">
    <property type="entry name" value="endopeptidase domain like (from Nostoc punctiforme)"/>
    <property type="match status" value="1"/>
</dbReference>
<evidence type="ECO:0000256" key="4">
    <source>
        <dbReference type="ARBA" id="ARBA00022807"/>
    </source>
</evidence>
<keyword evidence="3" id="KW-0378">Hydrolase</keyword>
<accession>A0AAU8GS48</accession>
<dbReference type="InterPro" id="IPR000064">
    <property type="entry name" value="NLP_P60_dom"/>
</dbReference>
<evidence type="ECO:0000256" key="2">
    <source>
        <dbReference type="ARBA" id="ARBA00022670"/>
    </source>
</evidence>
<dbReference type="InterPro" id="IPR058723">
    <property type="entry name" value="Lid_Weld"/>
</dbReference>
<evidence type="ECO:0000256" key="3">
    <source>
        <dbReference type="ARBA" id="ARBA00022801"/>
    </source>
</evidence>
<dbReference type="SUPFAM" id="SSF54001">
    <property type="entry name" value="Cysteine proteinases"/>
    <property type="match status" value="1"/>
</dbReference>
<feature type="domain" description="NlpC/P60" evidence="5">
    <location>
        <begin position="157"/>
        <end position="301"/>
    </location>
</feature>
<organism evidence="6">
    <name type="scientific">Mammaliicoccus phage MSShimriz1</name>
    <dbReference type="NCBI Taxonomy" id="3230127"/>
    <lineage>
        <taxon>Viruses</taxon>
    </lineage>
</organism>